<feature type="non-terminal residue" evidence="2">
    <location>
        <position position="150"/>
    </location>
</feature>
<sequence>MKRLLLTAFILISFVSCVNDDDTIALCETPSEISTTNVTNNSATLNWTNTNDVKDVTIEYGVSGFQIGTGTLVTASGSSITINNLLPETTYQYYILANCSADNVSMLSVVNEFNTSADPVVVQFLPLLSQLNLFSDDLGDLNISPRTFKY</sequence>
<protein>
    <recommendedName>
        <fullName evidence="1">Fibronectin type-III domain-containing protein</fullName>
    </recommendedName>
</protein>
<dbReference type="CDD" id="cd00063">
    <property type="entry name" value="FN3"/>
    <property type="match status" value="1"/>
</dbReference>
<dbReference type="PROSITE" id="PS51257">
    <property type="entry name" value="PROKAR_LIPOPROTEIN"/>
    <property type="match status" value="1"/>
</dbReference>
<dbReference type="SMART" id="SM00060">
    <property type="entry name" value="FN3"/>
    <property type="match status" value="1"/>
</dbReference>
<dbReference type="Gene3D" id="2.60.40.10">
    <property type="entry name" value="Immunoglobulins"/>
    <property type="match status" value="1"/>
</dbReference>
<evidence type="ECO:0000259" key="1">
    <source>
        <dbReference type="PROSITE" id="PS50853"/>
    </source>
</evidence>
<accession>A0A3B0QQU0</accession>
<dbReference type="PROSITE" id="PS50853">
    <property type="entry name" value="FN3"/>
    <property type="match status" value="1"/>
</dbReference>
<proteinExistence type="predicted"/>
<dbReference type="InterPro" id="IPR036116">
    <property type="entry name" value="FN3_sf"/>
</dbReference>
<feature type="domain" description="Fibronectin type-III" evidence="1">
    <location>
        <begin position="29"/>
        <end position="118"/>
    </location>
</feature>
<gene>
    <name evidence="2" type="ORF">MNBD_BACTEROID02-1187</name>
</gene>
<reference evidence="2" key="1">
    <citation type="submission" date="2018-06" db="EMBL/GenBank/DDBJ databases">
        <authorList>
            <person name="Zhirakovskaya E."/>
        </authorList>
    </citation>
    <scope>NUCLEOTIDE SEQUENCE</scope>
</reference>
<name>A0A3B0QQU0_9ZZZZ</name>
<dbReference type="Pfam" id="PF00041">
    <property type="entry name" value="fn3"/>
    <property type="match status" value="1"/>
</dbReference>
<evidence type="ECO:0000313" key="2">
    <source>
        <dbReference type="EMBL" id="VAV82861.1"/>
    </source>
</evidence>
<dbReference type="InterPro" id="IPR003961">
    <property type="entry name" value="FN3_dom"/>
</dbReference>
<organism evidence="2">
    <name type="scientific">hydrothermal vent metagenome</name>
    <dbReference type="NCBI Taxonomy" id="652676"/>
    <lineage>
        <taxon>unclassified sequences</taxon>
        <taxon>metagenomes</taxon>
        <taxon>ecological metagenomes</taxon>
    </lineage>
</organism>
<dbReference type="InterPro" id="IPR013783">
    <property type="entry name" value="Ig-like_fold"/>
</dbReference>
<dbReference type="AlphaFoldDB" id="A0A3B0QQU0"/>
<dbReference type="SUPFAM" id="SSF49265">
    <property type="entry name" value="Fibronectin type III"/>
    <property type="match status" value="1"/>
</dbReference>
<dbReference type="EMBL" id="UOEB01000045">
    <property type="protein sequence ID" value="VAV82861.1"/>
    <property type="molecule type" value="Genomic_DNA"/>
</dbReference>